<dbReference type="InterPro" id="IPR000719">
    <property type="entry name" value="Prot_kinase_dom"/>
</dbReference>
<feature type="domain" description="Protein kinase" evidence="1">
    <location>
        <begin position="24"/>
        <end position="271"/>
    </location>
</feature>
<dbReference type="InterPro" id="IPR011009">
    <property type="entry name" value="Kinase-like_dom_sf"/>
</dbReference>
<evidence type="ECO:0000259" key="1">
    <source>
        <dbReference type="PROSITE" id="PS50011"/>
    </source>
</evidence>
<dbReference type="RefSeq" id="XP_016256742.1">
    <property type="nucleotide sequence ID" value="XM_016412878.1"/>
</dbReference>
<name>A0A0D2A8A9_9EURO</name>
<dbReference type="GO" id="GO:0005524">
    <property type="term" value="F:ATP binding"/>
    <property type="evidence" value="ECO:0007669"/>
    <property type="project" value="InterPro"/>
</dbReference>
<dbReference type="SMART" id="SM00220">
    <property type="entry name" value="S_TKc"/>
    <property type="match status" value="1"/>
</dbReference>
<dbReference type="GeneID" id="27363311"/>
<dbReference type="STRING" id="215243.A0A0D2A8A9"/>
<dbReference type="GO" id="GO:0004672">
    <property type="term" value="F:protein kinase activity"/>
    <property type="evidence" value="ECO:0007669"/>
    <property type="project" value="InterPro"/>
</dbReference>
<dbReference type="Gene3D" id="1.10.510.10">
    <property type="entry name" value="Transferase(Phosphotransferase) domain 1"/>
    <property type="match status" value="1"/>
</dbReference>
<dbReference type="OrthoDB" id="4119972at2759"/>
<evidence type="ECO:0000313" key="3">
    <source>
        <dbReference type="Proteomes" id="UP000053342"/>
    </source>
</evidence>
<protein>
    <recommendedName>
        <fullName evidence="1">Protein kinase domain-containing protein</fullName>
    </recommendedName>
</protein>
<dbReference type="VEuPathDB" id="FungiDB:PV06_11237"/>
<dbReference type="AlphaFoldDB" id="A0A0D2A8A9"/>
<keyword evidence="3" id="KW-1185">Reference proteome</keyword>
<proteinExistence type="predicted"/>
<accession>A0A0D2A8A9</accession>
<dbReference type="SUPFAM" id="SSF56112">
    <property type="entry name" value="Protein kinase-like (PK-like)"/>
    <property type="match status" value="1"/>
</dbReference>
<dbReference type="HOGENOM" id="CLU_000288_31_3_1"/>
<evidence type="ECO:0000313" key="2">
    <source>
        <dbReference type="EMBL" id="KIW36526.1"/>
    </source>
</evidence>
<dbReference type="EMBL" id="KN847354">
    <property type="protein sequence ID" value="KIW36526.1"/>
    <property type="molecule type" value="Genomic_DNA"/>
</dbReference>
<dbReference type="Proteomes" id="UP000053342">
    <property type="component" value="Unassembled WGS sequence"/>
</dbReference>
<reference evidence="2 3" key="1">
    <citation type="submission" date="2015-01" db="EMBL/GenBank/DDBJ databases">
        <title>The Genome Sequence of Exophiala oligosperma CBS72588.</title>
        <authorList>
            <consortium name="The Broad Institute Genomics Platform"/>
            <person name="Cuomo C."/>
            <person name="de Hoog S."/>
            <person name="Gorbushina A."/>
            <person name="Stielow B."/>
            <person name="Teixiera M."/>
            <person name="Abouelleil A."/>
            <person name="Chapman S.B."/>
            <person name="Priest M."/>
            <person name="Young S.K."/>
            <person name="Wortman J."/>
            <person name="Nusbaum C."/>
            <person name="Birren B."/>
        </authorList>
    </citation>
    <scope>NUCLEOTIDE SEQUENCE [LARGE SCALE GENOMIC DNA]</scope>
    <source>
        <strain evidence="2 3">CBS 72588</strain>
    </source>
</reference>
<dbReference type="PROSITE" id="PS50011">
    <property type="entry name" value="PROTEIN_KINASE_DOM"/>
    <property type="match status" value="1"/>
</dbReference>
<organism evidence="2 3">
    <name type="scientific">Exophiala oligosperma</name>
    <dbReference type="NCBI Taxonomy" id="215243"/>
    <lineage>
        <taxon>Eukaryota</taxon>
        <taxon>Fungi</taxon>
        <taxon>Dikarya</taxon>
        <taxon>Ascomycota</taxon>
        <taxon>Pezizomycotina</taxon>
        <taxon>Eurotiomycetes</taxon>
        <taxon>Chaetothyriomycetidae</taxon>
        <taxon>Chaetothyriales</taxon>
        <taxon>Herpotrichiellaceae</taxon>
        <taxon>Exophiala</taxon>
    </lineage>
</organism>
<gene>
    <name evidence="2" type="ORF">PV06_11237</name>
</gene>
<sequence length="271" mass="30074">MELTHANPTTTKDINWLREFETLNDVSGDLESGYVGTTGVVIAYNATEVIKHYHADDRKARLQREAEAYLLLGEHPNIGKYLGPYYPNQYSDPKDTPSGIVLERGIPLPIVLRKGLDISMKFRIIRDLCDGLCHVHSSDILFADVGCHNAILVKGIAKWVDFEGCGIRGLEPTAFYKTSYCRSSMANVSKSTDIFAFGCMVYQIETGITPYHIETAGLDDDQTAAYTEAKFSASEFPNTCGLTFQGVIDGCWSERFISMQQVALKLSSMSL</sequence>